<dbReference type="InterPro" id="IPR003439">
    <property type="entry name" value="ABC_transporter-like_ATP-bd"/>
</dbReference>
<evidence type="ECO:0000256" key="1">
    <source>
        <dbReference type="ARBA" id="ARBA00022448"/>
    </source>
</evidence>
<evidence type="ECO:0000313" key="5">
    <source>
        <dbReference type="EMBL" id="KLI02879.1"/>
    </source>
</evidence>
<accession>A0A0U1QQ03</accession>
<keyword evidence="6" id="KW-1185">Reference proteome</keyword>
<keyword evidence="3" id="KW-0067">ATP-binding</keyword>
<evidence type="ECO:0000256" key="2">
    <source>
        <dbReference type="ARBA" id="ARBA00022741"/>
    </source>
</evidence>
<dbReference type="EMBL" id="AFVQ02000069">
    <property type="protein sequence ID" value="KLI02879.1"/>
    <property type="molecule type" value="Genomic_DNA"/>
</dbReference>
<dbReference type="OrthoDB" id="1551385at2"/>
<proteinExistence type="predicted"/>
<dbReference type="PANTHER" id="PTHR42939">
    <property type="entry name" value="ABC TRANSPORTER ATP-BINDING PROTEIN ALBC-RELATED"/>
    <property type="match status" value="1"/>
</dbReference>
<gene>
    <name evidence="5" type="ORF">SINU_05615</name>
</gene>
<dbReference type="GO" id="GO:0016887">
    <property type="term" value="F:ATP hydrolysis activity"/>
    <property type="evidence" value="ECO:0007669"/>
    <property type="project" value="InterPro"/>
</dbReference>
<comment type="caution">
    <text evidence="5">The sequence shown here is derived from an EMBL/GenBank/DDBJ whole genome shotgun (WGS) entry which is preliminary data.</text>
</comment>
<dbReference type="STRING" id="1069536.SINU_05615"/>
<dbReference type="GO" id="GO:0005524">
    <property type="term" value="F:ATP binding"/>
    <property type="evidence" value="ECO:0007669"/>
    <property type="project" value="UniProtKB-KW"/>
</dbReference>
<organism evidence="5 6">
    <name type="scientific">Sporolactobacillus inulinus CASD</name>
    <dbReference type="NCBI Taxonomy" id="1069536"/>
    <lineage>
        <taxon>Bacteria</taxon>
        <taxon>Bacillati</taxon>
        <taxon>Bacillota</taxon>
        <taxon>Bacilli</taxon>
        <taxon>Bacillales</taxon>
        <taxon>Sporolactobacillaceae</taxon>
        <taxon>Sporolactobacillus</taxon>
    </lineage>
</organism>
<dbReference type="SUPFAM" id="SSF52540">
    <property type="entry name" value="P-loop containing nucleoside triphosphate hydrolases"/>
    <property type="match status" value="1"/>
</dbReference>
<evidence type="ECO:0000313" key="6">
    <source>
        <dbReference type="Proteomes" id="UP000035553"/>
    </source>
</evidence>
<dbReference type="Gene3D" id="3.40.50.300">
    <property type="entry name" value="P-loop containing nucleotide triphosphate hydrolases"/>
    <property type="match status" value="1"/>
</dbReference>
<sequence>MEISNLSVYYGKRRVLNGGSVPIRSGKVTGIIGPNGAGKSTLMKAVLGLIPRSAGTITMASGDRSA</sequence>
<dbReference type="Pfam" id="PF00005">
    <property type="entry name" value="ABC_tran"/>
    <property type="match status" value="1"/>
</dbReference>
<protein>
    <recommendedName>
        <fullName evidence="4">ABC transporter domain-containing protein</fullName>
    </recommendedName>
</protein>
<dbReference type="PANTHER" id="PTHR42939:SF1">
    <property type="entry name" value="ABC TRANSPORTER ATP-BINDING PROTEIN ALBC-RELATED"/>
    <property type="match status" value="1"/>
</dbReference>
<dbReference type="RefSeq" id="WP_047034917.1">
    <property type="nucleotide sequence ID" value="NZ_AFVQ02000069.1"/>
</dbReference>
<name>A0A0U1QQ03_9BACL</name>
<dbReference type="Proteomes" id="UP000035553">
    <property type="component" value="Unassembled WGS sequence"/>
</dbReference>
<reference evidence="5 6" key="1">
    <citation type="journal article" date="2011" name="J. Bacteriol.">
        <title>Draft genome sequence of Sporolactobacillus inulinus strain CASD, an efficient D-lactic acid-producing bacterium with high-concentration lactate tolerance capability.</title>
        <authorList>
            <person name="Yu B."/>
            <person name="Su F."/>
            <person name="Wang L."/>
            <person name="Xu K."/>
            <person name="Zhao B."/>
            <person name="Xu P."/>
        </authorList>
    </citation>
    <scope>NUCLEOTIDE SEQUENCE [LARGE SCALE GENOMIC DNA]</scope>
    <source>
        <strain evidence="5 6">CASD</strain>
    </source>
</reference>
<evidence type="ECO:0000256" key="3">
    <source>
        <dbReference type="ARBA" id="ARBA00022840"/>
    </source>
</evidence>
<keyword evidence="1" id="KW-0813">Transport</keyword>
<dbReference type="InterPro" id="IPR051782">
    <property type="entry name" value="ABC_Transporter_VariousFunc"/>
</dbReference>
<evidence type="ECO:0000259" key="4">
    <source>
        <dbReference type="Pfam" id="PF00005"/>
    </source>
</evidence>
<dbReference type="InterPro" id="IPR027417">
    <property type="entry name" value="P-loop_NTPase"/>
</dbReference>
<keyword evidence="2" id="KW-0547">Nucleotide-binding</keyword>
<dbReference type="AlphaFoldDB" id="A0A0U1QQ03"/>
<feature type="domain" description="ABC transporter" evidence="4">
    <location>
        <begin position="17"/>
        <end position="60"/>
    </location>
</feature>